<accession>A0A6V7F4N1</accession>
<dbReference type="EMBL" id="CAJDKC010000004">
    <property type="protein sequence ID" value="CAD0358421.1"/>
    <property type="molecule type" value="Genomic_DNA"/>
</dbReference>
<name>A0A6V7F4N1_9XANT</name>
<proteinExistence type="predicted"/>
<sequence>MTVPRQAMRRRGALSKGLDAPAGEKVYAALEEKEFA</sequence>
<evidence type="ECO:0000313" key="2">
    <source>
        <dbReference type="Proteomes" id="UP000587508"/>
    </source>
</evidence>
<gene>
    <name evidence="1" type="ORF">CFBP7900_30210</name>
</gene>
<protein>
    <submittedName>
        <fullName evidence="1">Uncharacterized protein</fullName>
    </submittedName>
</protein>
<reference evidence="1 2" key="1">
    <citation type="submission" date="2020-07" db="EMBL/GenBank/DDBJ databases">
        <authorList>
            <person name="Pothier F. J."/>
        </authorList>
    </citation>
    <scope>NUCLEOTIDE SEQUENCE [LARGE SCALE GENOMIC DNA]</scope>
    <source>
        <strain evidence="1 2">CFBP 7900</strain>
    </source>
</reference>
<dbReference type="AlphaFoldDB" id="A0A6V7F4N1"/>
<evidence type="ECO:0000313" key="1">
    <source>
        <dbReference type="EMBL" id="CAD0358415.1"/>
    </source>
</evidence>
<dbReference type="Proteomes" id="UP000587508">
    <property type="component" value="Unassembled WGS sequence"/>
</dbReference>
<comment type="caution">
    <text evidence="1">The sequence shown here is derived from an EMBL/GenBank/DDBJ whole genome shotgun (WGS) entry which is preliminary data.</text>
</comment>
<dbReference type="EMBL" id="CAJDKC010000004">
    <property type="protein sequence ID" value="CAD0358415.1"/>
    <property type="molecule type" value="Genomic_DNA"/>
</dbReference>
<organism evidence="1 2">
    <name type="scientific">Xanthomonas hortorum pv. carotae</name>
    <dbReference type="NCBI Taxonomy" id="487904"/>
    <lineage>
        <taxon>Bacteria</taxon>
        <taxon>Pseudomonadati</taxon>
        <taxon>Pseudomonadota</taxon>
        <taxon>Gammaproteobacteria</taxon>
        <taxon>Lysobacterales</taxon>
        <taxon>Lysobacteraceae</taxon>
        <taxon>Xanthomonas</taxon>
    </lineage>
</organism>